<dbReference type="Ensembl" id="ENSLACT00000002439.1">
    <property type="protein sequence ID" value="ENSLACP00000002419.1"/>
    <property type="gene ID" value="ENSLACG00000002161.1"/>
</dbReference>
<feature type="domain" description="Acyl-CoA dehydrogenase/oxidase C-terminal" evidence="2">
    <location>
        <begin position="1"/>
        <end position="97"/>
    </location>
</feature>
<dbReference type="InterPro" id="IPR009075">
    <property type="entry name" value="AcylCo_DH/oxidase_C"/>
</dbReference>
<dbReference type="GO" id="GO:0005739">
    <property type="term" value="C:mitochondrion"/>
    <property type="evidence" value="ECO:0007669"/>
    <property type="project" value="TreeGrafter"/>
</dbReference>
<dbReference type="InterPro" id="IPR052547">
    <property type="entry name" value="Mito_Isobutyryl-CoADH"/>
</dbReference>
<evidence type="ECO:0000259" key="2">
    <source>
        <dbReference type="Pfam" id="PF00441"/>
    </source>
</evidence>
<reference evidence="3" key="2">
    <citation type="submission" date="2025-08" db="UniProtKB">
        <authorList>
            <consortium name="Ensembl"/>
        </authorList>
    </citation>
    <scope>IDENTIFICATION</scope>
</reference>
<evidence type="ECO:0000256" key="1">
    <source>
        <dbReference type="ARBA" id="ARBA00022630"/>
    </source>
</evidence>
<dbReference type="HOGENOM" id="CLU_018204_6_2_1"/>
<dbReference type="EMBL" id="AFYH01258557">
    <property type="status" value="NOT_ANNOTATED_CDS"/>
    <property type="molecule type" value="Genomic_DNA"/>
</dbReference>
<evidence type="ECO:0000313" key="4">
    <source>
        <dbReference type="Proteomes" id="UP000008672"/>
    </source>
</evidence>
<dbReference type="GeneTree" id="ENSGT00940000157590"/>
<dbReference type="PANTHER" id="PTHR43831:SF1">
    <property type="entry name" value="ISOBUTYRYL-COA DEHYDROGENASE, MITOCHONDRIAL"/>
    <property type="match status" value="1"/>
</dbReference>
<dbReference type="STRING" id="7897.ENSLACP00000002419"/>
<name>H2ZYE8_LATCH</name>
<dbReference type="InterPro" id="IPR036250">
    <property type="entry name" value="AcylCo_DH-like_C"/>
</dbReference>
<dbReference type="Proteomes" id="UP000008672">
    <property type="component" value="Unassembled WGS sequence"/>
</dbReference>
<dbReference type="GO" id="GO:0016627">
    <property type="term" value="F:oxidoreductase activity, acting on the CH-CH group of donors"/>
    <property type="evidence" value="ECO:0007669"/>
    <property type="project" value="InterPro"/>
</dbReference>
<organism evidence="3 4">
    <name type="scientific">Latimeria chalumnae</name>
    <name type="common">Coelacanth</name>
    <dbReference type="NCBI Taxonomy" id="7897"/>
    <lineage>
        <taxon>Eukaryota</taxon>
        <taxon>Metazoa</taxon>
        <taxon>Chordata</taxon>
        <taxon>Craniata</taxon>
        <taxon>Vertebrata</taxon>
        <taxon>Euteleostomi</taxon>
        <taxon>Coelacanthiformes</taxon>
        <taxon>Coelacanthidae</taxon>
        <taxon>Latimeria</taxon>
    </lineage>
</organism>
<keyword evidence="4" id="KW-1185">Reference proteome</keyword>
<dbReference type="InParanoid" id="H2ZYE8"/>
<reference evidence="3" key="3">
    <citation type="submission" date="2025-09" db="UniProtKB">
        <authorList>
            <consortium name="Ensembl"/>
        </authorList>
    </citation>
    <scope>IDENTIFICATION</scope>
</reference>
<sequence>QFKLAEMGTKLTAARLMVQNAAVALQEGREDAVALCAMAKLFATDECFAICNQALQMHGGYGYLKDYAVQQFVRDIRVHQILEGTNEVMRVIISRTLLQE</sequence>
<dbReference type="PANTHER" id="PTHR43831">
    <property type="entry name" value="ISOBUTYRYL-COA DEHYDROGENASE"/>
    <property type="match status" value="1"/>
</dbReference>
<dbReference type="Pfam" id="PF00441">
    <property type="entry name" value="Acyl-CoA_dh_1"/>
    <property type="match status" value="1"/>
</dbReference>
<dbReference type="AlphaFoldDB" id="H2ZYE8"/>
<dbReference type="SUPFAM" id="SSF47203">
    <property type="entry name" value="Acyl-CoA dehydrogenase C-terminal domain-like"/>
    <property type="match status" value="1"/>
</dbReference>
<dbReference type="Gene3D" id="1.20.140.10">
    <property type="entry name" value="Butyryl-CoA Dehydrogenase, subunit A, domain 3"/>
    <property type="match status" value="1"/>
</dbReference>
<accession>H2ZYE8</accession>
<dbReference type="eggNOG" id="KOG0140">
    <property type="taxonomic scope" value="Eukaryota"/>
</dbReference>
<dbReference type="EMBL" id="AFYH01258556">
    <property type="status" value="NOT_ANNOTATED_CDS"/>
    <property type="molecule type" value="Genomic_DNA"/>
</dbReference>
<keyword evidence="1" id="KW-0285">Flavoprotein</keyword>
<reference evidence="4" key="1">
    <citation type="submission" date="2011-08" db="EMBL/GenBank/DDBJ databases">
        <title>The draft genome of Latimeria chalumnae.</title>
        <authorList>
            <person name="Di Palma F."/>
            <person name="Alfoldi J."/>
            <person name="Johnson J."/>
            <person name="Berlin A."/>
            <person name="Gnerre S."/>
            <person name="Jaffe D."/>
            <person name="MacCallum I."/>
            <person name="Young S."/>
            <person name="Walker B.J."/>
            <person name="Lander E."/>
            <person name="Lindblad-Toh K."/>
        </authorList>
    </citation>
    <scope>NUCLEOTIDE SEQUENCE [LARGE SCALE GENOMIC DNA]</scope>
    <source>
        <strain evidence="4">Wild caught</strain>
    </source>
</reference>
<evidence type="ECO:0000313" key="3">
    <source>
        <dbReference type="Ensembl" id="ENSLACP00000002419.1"/>
    </source>
</evidence>
<proteinExistence type="predicted"/>
<protein>
    <recommendedName>
        <fullName evidence="2">Acyl-CoA dehydrogenase/oxidase C-terminal domain-containing protein</fullName>
    </recommendedName>
</protein>
<dbReference type="OMA" id="FATEMCC"/>